<gene>
    <name evidence="2" type="ORF">EQW73_01975</name>
    <name evidence="3" type="ORF">EQW78_03780</name>
</gene>
<dbReference type="AlphaFoldDB" id="A0A4V1N5J8"/>
<accession>A0A4V1N5J8</accession>
<evidence type="ECO:0000313" key="5">
    <source>
        <dbReference type="Proteomes" id="UP000290517"/>
    </source>
</evidence>
<protein>
    <recommendedName>
        <fullName evidence="6">Mycothiol-dependent maleylpyruvate isomerase metal-binding domain-containing protein</fullName>
    </recommendedName>
</protein>
<dbReference type="Proteomes" id="UP000289805">
    <property type="component" value="Unassembled WGS sequence"/>
</dbReference>
<sequence length="218" mass="23003">MSAQPEDLATTLAPGPVTPDDVRTASRWLADGVTRHPDAAFDAQAGPVRWSCWATAEHVVDDLLAYALQVAGLPLLDYLPLAGPKGEDEIAHVKREAGPAGLAEVIVAGGELLAAQVAARPPTARAYHPYGLSDPEGFAAMGVVEILVHGRDVFQGLTGTSPTLPDGLSARVLARLFPDLPSAALALPPDDALVWATGRSDLPGLSRRTRWRWDASVR</sequence>
<dbReference type="RefSeq" id="WP_030150814.1">
    <property type="nucleotide sequence ID" value="NZ_JOFV01000005.1"/>
</dbReference>
<proteinExistence type="predicted"/>
<dbReference type="SUPFAM" id="SSF109854">
    <property type="entry name" value="DinB/YfiT-like putative metalloenzymes"/>
    <property type="match status" value="1"/>
</dbReference>
<dbReference type="STRING" id="1713.GCA_000718325_01264"/>
<reference evidence="4 5" key="1">
    <citation type="submission" date="2019-01" db="EMBL/GenBank/DDBJ databases">
        <title>Oerskovia turbata Genome sequencing and assembly.</title>
        <authorList>
            <person name="Dou T."/>
        </authorList>
    </citation>
    <scope>NUCLEOTIDE SEQUENCE [LARGE SCALE GENOMIC DNA]</scope>
    <source>
        <strain evidence="3 4">JCM12123</strain>
        <strain evidence="2 5">JCM3160</strain>
    </source>
</reference>
<dbReference type="EMBL" id="SDJQ01000006">
    <property type="protein sequence ID" value="RXR35916.1"/>
    <property type="molecule type" value="Genomic_DNA"/>
</dbReference>
<evidence type="ECO:0000313" key="4">
    <source>
        <dbReference type="Proteomes" id="UP000289805"/>
    </source>
</evidence>
<feature type="region of interest" description="Disordered" evidence="1">
    <location>
        <begin position="1"/>
        <end position="21"/>
    </location>
</feature>
<keyword evidence="5" id="KW-1185">Reference proteome</keyword>
<evidence type="ECO:0008006" key="6">
    <source>
        <dbReference type="Google" id="ProtNLM"/>
    </source>
</evidence>
<evidence type="ECO:0000313" key="2">
    <source>
        <dbReference type="EMBL" id="RXR28075.1"/>
    </source>
</evidence>
<organism evidence="3 4">
    <name type="scientific">Oerskovia turbata</name>
    <dbReference type="NCBI Taxonomy" id="1713"/>
    <lineage>
        <taxon>Bacteria</taxon>
        <taxon>Bacillati</taxon>
        <taxon>Actinomycetota</taxon>
        <taxon>Actinomycetes</taxon>
        <taxon>Micrococcales</taxon>
        <taxon>Cellulomonadaceae</taxon>
        <taxon>Oerskovia</taxon>
    </lineage>
</organism>
<dbReference type="InterPro" id="IPR034660">
    <property type="entry name" value="DinB/YfiT-like"/>
</dbReference>
<evidence type="ECO:0000256" key="1">
    <source>
        <dbReference type="SAM" id="MobiDB-lite"/>
    </source>
</evidence>
<name>A0A4V1N5J8_9CELL</name>
<evidence type="ECO:0000313" key="3">
    <source>
        <dbReference type="EMBL" id="RXR35916.1"/>
    </source>
</evidence>
<comment type="caution">
    <text evidence="3">The sequence shown here is derived from an EMBL/GenBank/DDBJ whole genome shotgun (WGS) entry which is preliminary data.</text>
</comment>
<dbReference type="Proteomes" id="UP000290517">
    <property type="component" value="Unassembled WGS sequence"/>
</dbReference>
<dbReference type="OrthoDB" id="4453346at2"/>
<dbReference type="EMBL" id="SDJR01000001">
    <property type="protein sequence ID" value="RXR28075.1"/>
    <property type="molecule type" value="Genomic_DNA"/>
</dbReference>